<gene>
    <name evidence="1" type="ORF">GUITHDRAFT_109916</name>
</gene>
<dbReference type="HOGENOM" id="CLU_2693017_0_0_1"/>
<dbReference type="KEGG" id="gtt:GUITHDRAFT_109916"/>
<dbReference type="OrthoDB" id="10572037at2759"/>
<reference evidence="3" key="2">
    <citation type="submission" date="2012-11" db="EMBL/GenBank/DDBJ databases">
        <authorList>
            <person name="Kuo A."/>
            <person name="Curtis B.A."/>
            <person name="Tanifuji G."/>
            <person name="Burki F."/>
            <person name="Gruber A."/>
            <person name="Irimia M."/>
            <person name="Maruyama S."/>
            <person name="Arias M.C."/>
            <person name="Ball S.G."/>
            <person name="Gile G.H."/>
            <person name="Hirakawa Y."/>
            <person name="Hopkins J.F."/>
            <person name="Rensing S.A."/>
            <person name="Schmutz J."/>
            <person name="Symeonidi A."/>
            <person name="Elias M."/>
            <person name="Eveleigh R.J."/>
            <person name="Herman E.K."/>
            <person name="Klute M.J."/>
            <person name="Nakayama T."/>
            <person name="Obornik M."/>
            <person name="Reyes-Prieto A."/>
            <person name="Armbrust E.V."/>
            <person name="Aves S.J."/>
            <person name="Beiko R.G."/>
            <person name="Coutinho P."/>
            <person name="Dacks J.B."/>
            <person name="Durnford D.G."/>
            <person name="Fast N.M."/>
            <person name="Green B.R."/>
            <person name="Grisdale C."/>
            <person name="Hempe F."/>
            <person name="Henrissat B."/>
            <person name="Hoppner M.P."/>
            <person name="Ishida K.-I."/>
            <person name="Kim E."/>
            <person name="Koreny L."/>
            <person name="Kroth P.G."/>
            <person name="Liu Y."/>
            <person name="Malik S.-B."/>
            <person name="Maier U.G."/>
            <person name="McRose D."/>
            <person name="Mock T."/>
            <person name="Neilson J.A."/>
            <person name="Onodera N.T."/>
            <person name="Poole A.M."/>
            <person name="Pritham E.J."/>
            <person name="Richards T.A."/>
            <person name="Rocap G."/>
            <person name="Roy S.W."/>
            <person name="Sarai C."/>
            <person name="Schaack S."/>
            <person name="Shirato S."/>
            <person name="Slamovits C.H."/>
            <person name="Spencer D.F."/>
            <person name="Suzuki S."/>
            <person name="Worden A.Z."/>
            <person name="Zauner S."/>
            <person name="Barry K."/>
            <person name="Bell C."/>
            <person name="Bharti A.K."/>
            <person name="Crow J.A."/>
            <person name="Grimwood J."/>
            <person name="Kramer R."/>
            <person name="Lindquist E."/>
            <person name="Lucas S."/>
            <person name="Salamov A."/>
            <person name="McFadden G.I."/>
            <person name="Lane C.E."/>
            <person name="Keeling P.J."/>
            <person name="Gray M.W."/>
            <person name="Grigoriev I.V."/>
            <person name="Archibald J.M."/>
        </authorList>
    </citation>
    <scope>NUCLEOTIDE SEQUENCE</scope>
    <source>
        <strain evidence="3">CCMP2712</strain>
    </source>
</reference>
<name>L1J6G5_GUITC</name>
<dbReference type="EMBL" id="JH993006">
    <property type="protein sequence ID" value="EKX44133.1"/>
    <property type="molecule type" value="Genomic_DNA"/>
</dbReference>
<dbReference type="Proteomes" id="UP000011087">
    <property type="component" value="Unassembled WGS sequence"/>
</dbReference>
<dbReference type="AlphaFoldDB" id="L1J6G5"/>
<reference evidence="1 3" key="1">
    <citation type="journal article" date="2012" name="Nature">
        <title>Algal genomes reveal evolutionary mosaicism and the fate of nucleomorphs.</title>
        <authorList>
            <consortium name="DOE Joint Genome Institute"/>
            <person name="Curtis B.A."/>
            <person name="Tanifuji G."/>
            <person name="Burki F."/>
            <person name="Gruber A."/>
            <person name="Irimia M."/>
            <person name="Maruyama S."/>
            <person name="Arias M.C."/>
            <person name="Ball S.G."/>
            <person name="Gile G.H."/>
            <person name="Hirakawa Y."/>
            <person name="Hopkins J.F."/>
            <person name="Kuo A."/>
            <person name="Rensing S.A."/>
            <person name="Schmutz J."/>
            <person name="Symeonidi A."/>
            <person name="Elias M."/>
            <person name="Eveleigh R.J."/>
            <person name="Herman E.K."/>
            <person name="Klute M.J."/>
            <person name="Nakayama T."/>
            <person name="Obornik M."/>
            <person name="Reyes-Prieto A."/>
            <person name="Armbrust E.V."/>
            <person name="Aves S.J."/>
            <person name="Beiko R.G."/>
            <person name="Coutinho P."/>
            <person name="Dacks J.B."/>
            <person name="Durnford D.G."/>
            <person name="Fast N.M."/>
            <person name="Green B.R."/>
            <person name="Grisdale C.J."/>
            <person name="Hempel F."/>
            <person name="Henrissat B."/>
            <person name="Hoppner M.P."/>
            <person name="Ishida K."/>
            <person name="Kim E."/>
            <person name="Koreny L."/>
            <person name="Kroth P.G."/>
            <person name="Liu Y."/>
            <person name="Malik S.B."/>
            <person name="Maier U.G."/>
            <person name="McRose D."/>
            <person name="Mock T."/>
            <person name="Neilson J.A."/>
            <person name="Onodera N.T."/>
            <person name="Poole A.M."/>
            <person name="Pritham E.J."/>
            <person name="Richards T.A."/>
            <person name="Rocap G."/>
            <person name="Roy S.W."/>
            <person name="Sarai C."/>
            <person name="Schaack S."/>
            <person name="Shirato S."/>
            <person name="Slamovits C.H."/>
            <person name="Spencer D.F."/>
            <person name="Suzuki S."/>
            <person name="Worden A.Z."/>
            <person name="Zauner S."/>
            <person name="Barry K."/>
            <person name="Bell C."/>
            <person name="Bharti A.K."/>
            <person name="Crow J.A."/>
            <person name="Grimwood J."/>
            <person name="Kramer R."/>
            <person name="Lindquist E."/>
            <person name="Lucas S."/>
            <person name="Salamov A."/>
            <person name="McFadden G.I."/>
            <person name="Lane C.E."/>
            <person name="Keeling P.J."/>
            <person name="Gray M.W."/>
            <person name="Grigoriev I.V."/>
            <person name="Archibald J.M."/>
        </authorList>
    </citation>
    <scope>NUCLEOTIDE SEQUENCE</scope>
    <source>
        <strain evidence="1 3">CCMP2712</strain>
    </source>
</reference>
<sequence length="74" mass="7971">MFALLVQLHKVGDIAVTQFLSTSTQIESAGDTESLDVAGSIPTISPELMAKEKDKAKQGFCETGLWNCTDLWGP</sequence>
<keyword evidence="3" id="KW-1185">Reference proteome</keyword>
<protein>
    <submittedName>
        <fullName evidence="1 2">Uncharacterized protein</fullName>
    </submittedName>
</protein>
<reference evidence="2" key="3">
    <citation type="submission" date="2015-06" db="UniProtKB">
        <authorList>
            <consortium name="EnsemblProtists"/>
        </authorList>
    </citation>
    <scope>IDENTIFICATION</scope>
</reference>
<organism evidence="1">
    <name type="scientific">Guillardia theta (strain CCMP2712)</name>
    <name type="common">Cryptophyte</name>
    <dbReference type="NCBI Taxonomy" id="905079"/>
    <lineage>
        <taxon>Eukaryota</taxon>
        <taxon>Cryptophyceae</taxon>
        <taxon>Pyrenomonadales</taxon>
        <taxon>Geminigeraceae</taxon>
        <taxon>Guillardia</taxon>
    </lineage>
</organism>
<proteinExistence type="predicted"/>
<accession>L1J6G5</accession>
<dbReference type="EnsemblProtists" id="EKX44133">
    <property type="protein sequence ID" value="EKX44133"/>
    <property type="gene ID" value="GUITHDRAFT_109916"/>
</dbReference>
<evidence type="ECO:0000313" key="3">
    <source>
        <dbReference type="Proteomes" id="UP000011087"/>
    </source>
</evidence>
<evidence type="ECO:0000313" key="2">
    <source>
        <dbReference type="EnsemblProtists" id="EKX44133"/>
    </source>
</evidence>
<dbReference type="RefSeq" id="XP_005831113.1">
    <property type="nucleotide sequence ID" value="XM_005831056.1"/>
</dbReference>
<evidence type="ECO:0000313" key="1">
    <source>
        <dbReference type="EMBL" id="EKX44133.1"/>
    </source>
</evidence>
<dbReference type="GeneID" id="17300791"/>
<dbReference type="PaxDb" id="55529-EKX44133"/>